<dbReference type="Proteomes" id="UP001164250">
    <property type="component" value="Chromosome 3"/>
</dbReference>
<proteinExistence type="predicted"/>
<organism evidence="1 2">
    <name type="scientific">Pistacia atlantica</name>
    <dbReference type="NCBI Taxonomy" id="434234"/>
    <lineage>
        <taxon>Eukaryota</taxon>
        <taxon>Viridiplantae</taxon>
        <taxon>Streptophyta</taxon>
        <taxon>Embryophyta</taxon>
        <taxon>Tracheophyta</taxon>
        <taxon>Spermatophyta</taxon>
        <taxon>Magnoliopsida</taxon>
        <taxon>eudicotyledons</taxon>
        <taxon>Gunneridae</taxon>
        <taxon>Pentapetalae</taxon>
        <taxon>rosids</taxon>
        <taxon>malvids</taxon>
        <taxon>Sapindales</taxon>
        <taxon>Anacardiaceae</taxon>
        <taxon>Pistacia</taxon>
    </lineage>
</organism>
<comment type="caution">
    <text evidence="1">The sequence shown here is derived from an EMBL/GenBank/DDBJ whole genome shotgun (WGS) entry which is preliminary data.</text>
</comment>
<sequence length="103" mass="11923">MLLMSGVDNKEVVTAERLGGEEEEQQRNCLDMGHHHELRASQMENSIYTLLTIDRWESLNHMDYNLASLRPVYVKLALRFVNWVWFGTQSLETLALFNSSCSC</sequence>
<evidence type="ECO:0000313" key="1">
    <source>
        <dbReference type="EMBL" id="KAJ0103530.1"/>
    </source>
</evidence>
<dbReference type="EMBL" id="CM047899">
    <property type="protein sequence ID" value="KAJ0103530.1"/>
    <property type="molecule type" value="Genomic_DNA"/>
</dbReference>
<protein>
    <submittedName>
        <fullName evidence="1">Uncharacterized protein</fullName>
    </submittedName>
</protein>
<gene>
    <name evidence="1" type="ORF">Patl1_03893</name>
</gene>
<reference evidence="2" key="1">
    <citation type="journal article" date="2023" name="G3 (Bethesda)">
        <title>Genome assembly and association tests identify interacting loci associated with vigor, precocity, and sex in interspecific pistachio rootstocks.</title>
        <authorList>
            <person name="Palmer W."/>
            <person name="Jacygrad E."/>
            <person name="Sagayaradj S."/>
            <person name="Cavanaugh K."/>
            <person name="Han R."/>
            <person name="Bertier L."/>
            <person name="Beede B."/>
            <person name="Kafkas S."/>
            <person name="Golino D."/>
            <person name="Preece J."/>
            <person name="Michelmore R."/>
        </authorList>
    </citation>
    <scope>NUCLEOTIDE SEQUENCE [LARGE SCALE GENOMIC DNA]</scope>
</reference>
<evidence type="ECO:0000313" key="2">
    <source>
        <dbReference type="Proteomes" id="UP001164250"/>
    </source>
</evidence>
<name>A0ACC1BX18_9ROSI</name>
<keyword evidence="2" id="KW-1185">Reference proteome</keyword>
<accession>A0ACC1BX18</accession>